<evidence type="ECO:0000313" key="1">
    <source>
        <dbReference type="EMBL" id="KIO00264.1"/>
    </source>
</evidence>
<evidence type="ECO:0000313" key="2">
    <source>
        <dbReference type="Proteomes" id="UP000054217"/>
    </source>
</evidence>
<organism evidence="1 2">
    <name type="scientific">Pisolithus tinctorius Marx 270</name>
    <dbReference type="NCBI Taxonomy" id="870435"/>
    <lineage>
        <taxon>Eukaryota</taxon>
        <taxon>Fungi</taxon>
        <taxon>Dikarya</taxon>
        <taxon>Basidiomycota</taxon>
        <taxon>Agaricomycotina</taxon>
        <taxon>Agaricomycetes</taxon>
        <taxon>Agaricomycetidae</taxon>
        <taxon>Boletales</taxon>
        <taxon>Sclerodermatineae</taxon>
        <taxon>Pisolithaceae</taxon>
        <taxon>Pisolithus</taxon>
    </lineage>
</organism>
<proteinExistence type="predicted"/>
<dbReference type="EMBL" id="KN831997">
    <property type="protein sequence ID" value="KIO00264.1"/>
    <property type="molecule type" value="Genomic_DNA"/>
</dbReference>
<name>A0A0C3NYP8_PISTI</name>
<accession>A0A0C3NYP8</accession>
<reference evidence="2" key="2">
    <citation type="submission" date="2015-01" db="EMBL/GenBank/DDBJ databases">
        <title>Evolutionary Origins and Diversification of the Mycorrhizal Mutualists.</title>
        <authorList>
            <consortium name="DOE Joint Genome Institute"/>
            <consortium name="Mycorrhizal Genomics Consortium"/>
            <person name="Kohler A."/>
            <person name="Kuo A."/>
            <person name="Nagy L.G."/>
            <person name="Floudas D."/>
            <person name="Copeland A."/>
            <person name="Barry K.W."/>
            <person name="Cichocki N."/>
            <person name="Veneault-Fourrey C."/>
            <person name="LaButti K."/>
            <person name="Lindquist E.A."/>
            <person name="Lipzen A."/>
            <person name="Lundell T."/>
            <person name="Morin E."/>
            <person name="Murat C."/>
            <person name="Riley R."/>
            <person name="Ohm R."/>
            <person name="Sun H."/>
            <person name="Tunlid A."/>
            <person name="Henrissat B."/>
            <person name="Grigoriev I.V."/>
            <person name="Hibbett D.S."/>
            <person name="Martin F."/>
        </authorList>
    </citation>
    <scope>NUCLEOTIDE SEQUENCE [LARGE SCALE GENOMIC DNA]</scope>
    <source>
        <strain evidence="2">Marx 270</strain>
    </source>
</reference>
<dbReference type="Proteomes" id="UP000054217">
    <property type="component" value="Unassembled WGS sequence"/>
</dbReference>
<reference evidence="1 2" key="1">
    <citation type="submission" date="2014-04" db="EMBL/GenBank/DDBJ databases">
        <authorList>
            <consortium name="DOE Joint Genome Institute"/>
            <person name="Kuo A."/>
            <person name="Kohler A."/>
            <person name="Costa M.D."/>
            <person name="Nagy L.G."/>
            <person name="Floudas D."/>
            <person name="Copeland A."/>
            <person name="Barry K.W."/>
            <person name="Cichocki N."/>
            <person name="Veneault-Fourrey C."/>
            <person name="LaButti K."/>
            <person name="Lindquist E.A."/>
            <person name="Lipzen A."/>
            <person name="Lundell T."/>
            <person name="Morin E."/>
            <person name="Murat C."/>
            <person name="Sun H."/>
            <person name="Tunlid A."/>
            <person name="Henrissat B."/>
            <person name="Grigoriev I.V."/>
            <person name="Hibbett D.S."/>
            <person name="Martin F."/>
            <person name="Nordberg H.P."/>
            <person name="Cantor M.N."/>
            <person name="Hua S.X."/>
        </authorList>
    </citation>
    <scope>NUCLEOTIDE SEQUENCE [LARGE SCALE GENOMIC DNA]</scope>
    <source>
        <strain evidence="1 2">Marx 270</strain>
    </source>
</reference>
<dbReference type="InParanoid" id="A0A0C3NYP8"/>
<dbReference type="AlphaFoldDB" id="A0A0C3NYP8"/>
<dbReference type="HOGENOM" id="CLU_2997443_0_0_1"/>
<protein>
    <submittedName>
        <fullName evidence="1">Uncharacterized protein</fullName>
    </submittedName>
</protein>
<keyword evidence="2" id="KW-1185">Reference proteome</keyword>
<gene>
    <name evidence="1" type="ORF">M404DRAFT_1003952</name>
</gene>
<sequence>MAEMYDIENPDGLVGVLSLVLEKVRSSAQRRPAEFRTSFPHGCRMTSQLMSNICAPP</sequence>